<dbReference type="InterPro" id="IPR026015">
    <property type="entry name" value="ATP_synth_OSCP/delta_N_sf"/>
</dbReference>
<sequence length="120" mass="12948">AISKKLGLSETSQNFLTVVAENGKLKKLQAMIRSYEGIMSAHRGELFCSVITAKPLDANMTKELNEALQSFAKAGQKLHVTTSVDPALLGGMIVNVGDKYVDMSLASKIKKYTSVLKSSI</sequence>
<dbReference type="InterPro" id="IPR000711">
    <property type="entry name" value="ATPase_OSCP/dsu"/>
</dbReference>
<evidence type="ECO:0000313" key="12">
    <source>
        <dbReference type="Proteomes" id="UP000887566"/>
    </source>
</evidence>
<dbReference type="GO" id="GO:0016020">
    <property type="term" value="C:membrane"/>
    <property type="evidence" value="ECO:0007669"/>
    <property type="project" value="UniProtKB-SubCell"/>
</dbReference>
<evidence type="ECO:0000256" key="8">
    <source>
        <dbReference type="ARBA" id="ARBA00033369"/>
    </source>
</evidence>
<dbReference type="SUPFAM" id="SSF47928">
    <property type="entry name" value="N-terminal domain of the delta subunit of the F1F0-ATP synthase"/>
    <property type="match status" value="1"/>
</dbReference>
<dbReference type="InterPro" id="IPR020781">
    <property type="entry name" value="ATPase_OSCP/d_CS"/>
</dbReference>
<dbReference type="AlphaFoldDB" id="A0A914W7L8"/>
<keyword evidence="4" id="KW-0375">Hydrogen ion transport</keyword>
<name>A0A914W7L8_9BILA</name>
<evidence type="ECO:0000256" key="5">
    <source>
        <dbReference type="ARBA" id="ARBA00023065"/>
    </source>
</evidence>
<comment type="subunit">
    <text evidence="9">Component of the ATP synthase complex composed at least of ATP5F1A/subunit alpha, ATP5F1B/subunit beta, ATP5MC1/subunit c (homooctomer), MT-ATP6/subunit a, MT-ATP8/subunit 8, ATP5ME/subunit e, ATP5MF/subunit f, ATP5MG/subunit g, ATP5MK/subunit k, ATP5MJ/subunit j, ATP5F1C/subunit gamma, ATP5F1D/subunit delta, ATP5F1E/subunit epsilon, ATP5PF/subunit F6, ATP5PB/subunit b, ATP5PD/subunit d, ATP5PO/subunit OSCP. ATP synthase complex consists of a soluble F(1) head domain (subunits alpha(3) and beta(3)) - the catalytic core - and a membrane F(0) domain - the membrane proton channel (subunits c, a, 8, e, f, g, k and j). These two domains are linked by a central stalk (subunits gamma, delta, and epsilon) rotating inside the F1 region and a stationary peripheral stalk (subunits F6, b, d, and OSCP).</text>
</comment>
<evidence type="ECO:0000256" key="6">
    <source>
        <dbReference type="ARBA" id="ARBA00023136"/>
    </source>
</evidence>
<dbReference type="WBParaSite" id="PSAMB.scaffold3394size18462.g21323.t1">
    <property type="protein sequence ID" value="PSAMB.scaffold3394size18462.g21323.t1"/>
    <property type="gene ID" value="PSAMB.scaffold3394size18462.g21323"/>
</dbReference>
<dbReference type="Proteomes" id="UP000887566">
    <property type="component" value="Unplaced"/>
</dbReference>
<evidence type="ECO:0000313" key="13">
    <source>
        <dbReference type="WBParaSite" id="PSAMB.scaffold3394size18462.g21323.t1"/>
    </source>
</evidence>
<dbReference type="NCBIfam" id="TIGR01145">
    <property type="entry name" value="ATP_synt_delta"/>
    <property type="match status" value="1"/>
</dbReference>
<dbReference type="PROSITE" id="PS00389">
    <property type="entry name" value="ATPASE_DELTA"/>
    <property type="match status" value="1"/>
</dbReference>
<comment type="subcellular location">
    <subcellularLocation>
        <location evidence="1">Membrane</location>
    </subcellularLocation>
</comment>
<dbReference type="Pfam" id="PF00213">
    <property type="entry name" value="OSCP"/>
    <property type="match status" value="1"/>
</dbReference>
<keyword evidence="7" id="KW-0066">ATP synthesis</keyword>
<dbReference type="PANTHER" id="PTHR11910">
    <property type="entry name" value="ATP SYNTHASE DELTA CHAIN"/>
    <property type="match status" value="1"/>
</dbReference>
<evidence type="ECO:0000256" key="9">
    <source>
        <dbReference type="ARBA" id="ARBA00064647"/>
    </source>
</evidence>
<keyword evidence="3" id="KW-0813">Transport</keyword>
<evidence type="ECO:0000256" key="10">
    <source>
        <dbReference type="ARBA" id="ARBA00073432"/>
    </source>
</evidence>
<keyword evidence="12" id="KW-1185">Reference proteome</keyword>
<evidence type="ECO:0000256" key="3">
    <source>
        <dbReference type="ARBA" id="ARBA00022448"/>
    </source>
</evidence>
<evidence type="ECO:0000256" key="4">
    <source>
        <dbReference type="ARBA" id="ARBA00022781"/>
    </source>
</evidence>
<keyword evidence="6" id="KW-0472">Membrane</keyword>
<evidence type="ECO:0000256" key="11">
    <source>
        <dbReference type="ARBA" id="ARBA00078525"/>
    </source>
</evidence>
<protein>
    <recommendedName>
        <fullName evidence="10">ATP synthase peripheral stalk subunit OSCP, mitochondrial</fullName>
    </recommendedName>
    <alternativeName>
        <fullName evidence="11">ATP synthase subunit O</fullName>
    </alternativeName>
    <alternativeName>
        <fullName evidence="8">Oligomycin sensitivity conferral protein</fullName>
    </alternativeName>
</protein>
<evidence type="ECO:0000256" key="7">
    <source>
        <dbReference type="ARBA" id="ARBA00023310"/>
    </source>
</evidence>
<organism evidence="12 13">
    <name type="scientific">Plectus sambesii</name>
    <dbReference type="NCBI Taxonomy" id="2011161"/>
    <lineage>
        <taxon>Eukaryota</taxon>
        <taxon>Metazoa</taxon>
        <taxon>Ecdysozoa</taxon>
        <taxon>Nematoda</taxon>
        <taxon>Chromadorea</taxon>
        <taxon>Plectida</taxon>
        <taxon>Plectina</taxon>
        <taxon>Plectoidea</taxon>
        <taxon>Plectidae</taxon>
        <taxon>Plectus</taxon>
    </lineage>
</organism>
<dbReference type="GO" id="GO:0046933">
    <property type="term" value="F:proton-transporting ATP synthase activity, rotational mechanism"/>
    <property type="evidence" value="ECO:0007669"/>
    <property type="project" value="InterPro"/>
</dbReference>
<comment type="similarity">
    <text evidence="2">Belongs to the ATPase delta chain family.</text>
</comment>
<evidence type="ECO:0000256" key="2">
    <source>
        <dbReference type="ARBA" id="ARBA00007046"/>
    </source>
</evidence>
<keyword evidence="5" id="KW-0406">Ion transport</keyword>
<evidence type="ECO:0000256" key="1">
    <source>
        <dbReference type="ARBA" id="ARBA00004370"/>
    </source>
</evidence>
<proteinExistence type="inferred from homology"/>
<dbReference type="PRINTS" id="PR00125">
    <property type="entry name" value="ATPASEDELTA"/>
</dbReference>
<reference evidence="13" key="1">
    <citation type="submission" date="2022-11" db="UniProtKB">
        <authorList>
            <consortium name="WormBaseParasite"/>
        </authorList>
    </citation>
    <scope>IDENTIFICATION</scope>
</reference>
<accession>A0A914W7L8</accession>